<protein>
    <submittedName>
        <fullName evidence="4">Nidogen-like domain-containing protein</fullName>
    </submittedName>
</protein>
<comment type="caution">
    <text evidence="4">The sequence shown here is derived from an EMBL/GenBank/DDBJ whole genome shotgun (WGS) entry which is preliminary data.</text>
</comment>
<dbReference type="InterPro" id="IPR051495">
    <property type="entry name" value="Epithelial_Barrier/Signaling"/>
</dbReference>
<organism evidence="4 5">
    <name type="scientific">Hymenobacter bucti</name>
    <dbReference type="NCBI Taxonomy" id="1844114"/>
    <lineage>
        <taxon>Bacteria</taxon>
        <taxon>Pseudomonadati</taxon>
        <taxon>Bacteroidota</taxon>
        <taxon>Cytophagia</taxon>
        <taxon>Cytophagales</taxon>
        <taxon>Hymenobacteraceae</taxon>
        <taxon>Hymenobacter</taxon>
    </lineage>
</organism>
<evidence type="ECO:0000259" key="2">
    <source>
        <dbReference type="Pfam" id="PF06119"/>
    </source>
</evidence>
<evidence type="ECO:0000259" key="3">
    <source>
        <dbReference type="Pfam" id="PF18962"/>
    </source>
</evidence>
<dbReference type="InterPro" id="IPR003886">
    <property type="entry name" value="NIDO_dom"/>
</dbReference>
<dbReference type="Pfam" id="PF18962">
    <property type="entry name" value="Por_Secre_tail"/>
    <property type="match status" value="1"/>
</dbReference>
<gene>
    <name evidence="4" type="ORF">ACFSDX_19710</name>
</gene>
<name>A0ABW4QZ51_9BACT</name>
<dbReference type="EMBL" id="JBHUFD010000018">
    <property type="protein sequence ID" value="MFD1874674.1"/>
    <property type="molecule type" value="Genomic_DNA"/>
</dbReference>
<dbReference type="Proteomes" id="UP001597197">
    <property type="component" value="Unassembled WGS sequence"/>
</dbReference>
<reference evidence="5" key="1">
    <citation type="journal article" date="2019" name="Int. J. Syst. Evol. Microbiol.">
        <title>The Global Catalogue of Microorganisms (GCM) 10K type strain sequencing project: providing services to taxonomists for standard genome sequencing and annotation.</title>
        <authorList>
            <consortium name="The Broad Institute Genomics Platform"/>
            <consortium name="The Broad Institute Genome Sequencing Center for Infectious Disease"/>
            <person name="Wu L."/>
            <person name="Ma J."/>
        </authorList>
    </citation>
    <scope>NUCLEOTIDE SEQUENCE [LARGE SCALE GENOMIC DNA]</scope>
    <source>
        <strain evidence="5">CGMCC 1.15795</strain>
    </source>
</reference>
<keyword evidence="1" id="KW-0732">Signal</keyword>
<accession>A0ABW4QZ51</accession>
<feature type="domain" description="Secretion system C-terminal sorting" evidence="3">
    <location>
        <begin position="946"/>
        <end position="1022"/>
    </location>
</feature>
<evidence type="ECO:0000313" key="4">
    <source>
        <dbReference type="EMBL" id="MFD1874674.1"/>
    </source>
</evidence>
<keyword evidence="5" id="KW-1185">Reference proteome</keyword>
<feature type="domain" description="NIDO" evidence="2">
    <location>
        <begin position="122"/>
        <end position="172"/>
    </location>
</feature>
<feature type="chain" id="PRO_5045458326" evidence="1">
    <location>
        <begin position="28"/>
        <end position="1023"/>
    </location>
</feature>
<dbReference type="PANTHER" id="PTHR13802">
    <property type="entry name" value="MUCIN 4-RELATED"/>
    <property type="match status" value="1"/>
</dbReference>
<proteinExistence type="predicted"/>
<evidence type="ECO:0000256" key="1">
    <source>
        <dbReference type="SAM" id="SignalP"/>
    </source>
</evidence>
<dbReference type="Pfam" id="PF06119">
    <property type="entry name" value="NIDO"/>
    <property type="match status" value="2"/>
</dbReference>
<dbReference type="NCBIfam" id="TIGR04183">
    <property type="entry name" value="Por_Secre_tail"/>
    <property type="match status" value="1"/>
</dbReference>
<sequence length="1023" mass="106255">MHTLATRWLCAALCVALTLTFGHVARAQQAPPAAPHVINPEDNDPDYAARKLLGAPKQTPTGRLAPAHKPAGAGTALARPACFEAIDTSATGNGVLLPRNDDGSFGPVALGWNFSLFGTVYNQVYINTNGNITFDAPLSTFSASGFPIGIPMVAPFWADVDTRGSGSGRIAYALYPDRLVVSWNRVGYFGSHFDRKNTFQLIIRANTAPSFTGNDILFAYDDMQWTTGDASSGTAGFGGVPATVGANRGNNINFIQTGRFNLNSAQAPNTPTVGTPGGVDFLDNQCLGYQVRGGGNVPPAVAGLPSGNTITVNQGQTQTVSLQFSGPETNQTVSVTPNLNGLCNATAAVTNNNTTNPTVVFAVTGGLCNTGTRTVTFTALDNGTPLPAQAVFTLTVVVNPPLGFSWTGAINTVYTNPGNWSTGTVPTATDDILIPVVPNLPVLSTLGTARTVTIASGASLTLGALGKLDLYGNLLNNGTCSGPGTLSTQGTAAQTLGGSNGIDIGSLLVGPSGASLTTTMTLAQLLSLTGSLTASANLTLLSTPTVTALVVNEGGVVIGSVTVQRAIDGTLNPGLGYRHYSSPVANATVADLATAGQSPVLNADYNTSPAPLSLAPFPTLFGYDQARLLLPNNAPAFDKGYFSPTAATDPLLVGRGYTLNIAASQLVDFVGTLNNGPYTLNLARNASDTPDAADAGWHLLGNPYPAPLDYSRVEAADRSNLEPAIYIVQSTSQYGSQYRAYTNGVGGNPVLPVGQGFFARVQAGQTSGALTFRNSQRLTTNNGTTFQRTAADTRPQVELALDGSAGLPDLLNVYFESGSTPGLDASYDARKLPNSTGLNLSSLTAKGEALAIDGRPLPTGQLTVPLQVRVPATGTYTLRAAQLKNLAGLHAYLHDVQLGTLTDLDQQASYRFALNGANTTSRFELVFSPQPLTTLAPATLSQEIALYPSPAQDVAFLELPARLGKQKLLVSLVDALGRQVRTYTLPTEGPVAHQLGLAGLRSGVYTVRLATATGVVIKRLVIE</sequence>
<dbReference type="RefSeq" id="WP_382316681.1">
    <property type="nucleotide sequence ID" value="NZ_JBHUFD010000018.1"/>
</dbReference>
<feature type="signal peptide" evidence="1">
    <location>
        <begin position="1"/>
        <end position="27"/>
    </location>
</feature>
<evidence type="ECO:0000313" key="5">
    <source>
        <dbReference type="Proteomes" id="UP001597197"/>
    </source>
</evidence>
<dbReference type="PANTHER" id="PTHR13802:SF59">
    <property type="entry name" value="SUSHI DOMAIN-CONTAINING PROTEIN 2"/>
    <property type="match status" value="1"/>
</dbReference>
<feature type="domain" description="NIDO" evidence="2">
    <location>
        <begin position="179"/>
        <end position="257"/>
    </location>
</feature>
<dbReference type="InterPro" id="IPR026444">
    <property type="entry name" value="Secre_tail"/>
</dbReference>